<dbReference type="AlphaFoldDB" id="A0A510K9Z4"/>
<dbReference type="RefSeq" id="WP_232049808.1">
    <property type="nucleotide sequence ID" value="NZ_AP019834.1"/>
</dbReference>
<gene>
    <name evidence="1" type="ORF">JMUB3933_1998</name>
</gene>
<reference evidence="1 2" key="1">
    <citation type="submission" date="2019-07" db="EMBL/GenBank/DDBJ databases">
        <title>Complete Genome Sequence of Leptotrichia wadei Strain JMUB3933.</title>
        <authorList>
            <person name="Watanabe S."/>
            <person name="Cui L."/>
        </authorList>
    </citation>
    <scope>NUCLEOTIDE SEQUENCE [LARGE SCALE GENOMIC DNA]</scope>
    <source>
        <strain evidence="1 2">JMUB3933</strain>
    </source>
</reference>
<name>A0A510K9Z4_9FUSO</name>
<proteinExistence type="predicted"/>
<protein>
    <submittedName>
        <fullName evidence="1">Uncharacterized protein</fullName>
    </submittedName>
</protein>
<dbReference type="EMBL" id="AP019834">
    <property type="protein sequence ID" value="BBM48482.1"/>
    <property type="molecule type" value="Genomic_DNA"/>
</dbReference>
<dbReference type="Proteomes" id="UP000321397">
    <property type="component" value="Chromosome"/>
</dbReference>
<evidence type="ECO:0000313" key="1">
    <source>
        <dbReference type="EMBL" id="BBM48482.1"/>
    </source>
</evidence>
<organism evidence="1 2">
    <name type="scientific">Leptotrichia wadei</name>
    <dbReference type="NCBI Taxonomy" id="157687"/>
    <lineage>
        <taxon>Bacteria</taxon>
        <taxon>Fusobacteriati</taxon>
        <taxon>Fusobacteriota</taxon>
        <taxon>Fusobacteriia</taxon>
        <taxon>Fusobacteriales</taxon>
        <taxon>Leptotrichiaceae</taxon>
        <taxon>Leptotrichia</taxon>
    </lineage>
</organism>
<evidence type="ECO:0000313" key="2">
    <source>
        <dbReference type="Proteomes" id="UP000321397"/>
    </source>
</evidence>
<sequence length="69" mass="8477">MEVIELKKLFSNLDIQNMELKDLIEMINYKDFDVLLEKIKNKKDIDFYIEFQDLFTRRKQKEAIEKGIY</sequence>
<accession>A0A510K9Z4</accession>